<evidence type="ECO:0000313" key="1">
    <source>
        <dbReference type="EMBL" id="GGR93807.1"/>
    </source>
</evidence>
<evidence type="ECO:0000313" key="2">
    <source>
        <dbReference type="Proteomes" id="UP000644548"/>
    </source>
</evidence>
<gene>
    <name evidence="1" type="ORF">GCM10008960_21010</name>
</gene>
<accession>A0ABQ2S6T0</accession>
<dbReference type="EMBL" id="BMQN01000003">
    <property type="protein sequence ID" value="GGR93807.1"/>
    <property type="molecule type" value="Genomic_DNA"/>
</dbReference>
<comment type="caution">
    <text evidence="1">The sequence shown here is derived from an EMBL/GenBank/DDBJ whole genome shotgun (WGS) entry which is preliminary data.</text>
</comment>
<proteinExistence type="predicted"/>
<protein>
    <submittedName>
        <fullName evidence="1">Uncharacterized protein</fullName>
    </submittedName>
</protein>
<organism evidence="1 2">
    <name type="scientific">Deinococcus sedimenti</name>
    <dbReference type="NCBI Taxonomy" id="1867090"/>
    <lineage>
        <taxon>Bacteria</taxon>
        <taxon>Thermotogati</taxon>
        <taxon>Deinococcota</taxon>
        <taxon>Deinococci</taxon>
        <taxon>Deinococcales</taxon>
        <taxon>Deinococcaceae</taxon>
        <taxon>Deinococcus</taxon>
    </lineage>
</organism>
<reference evidence="2" key="1">
    <citation type="journal article" date="2019" name="Int. J. Syst. Evol. Microbiol.">
        <title>The Global Catalogue of Microorganisms (GCM) 10K type strain sequencing project: providing services to taxonomists for standard genome sequencing and annotation.</title>
        <authorList>
            <consortium name="The Broad Institute Genomics Platform"/>
            <consortium name="The Broad Institute Genome Sequencing Center for Infectious Disease"/>
            <person name="Wu L."/>
            <person name="Ma J."/>
        </authorList>
    </citation>
    <scope>NUCLEOTIDE SEQUENCE [LARGE SCALE GENOMIC DNA]</scope>
    <source>
        <strain evidence="2">JCM 31405</strain>
    </source>
</reference>
<keyword evidence="2" id="KW-1185">Reference proteome</keyword>
<name>A0ABQ2S6T0_9DEIO</name>
<sequence>MDTQLGSWVPHLRPLPCAHDASGETCASTFFRRTLSCQNLPVQLIVDGQVQGDALIAEDGADLLILIGDLKPFGAQPLCPDGAWQPVPYPARLDRSTLQVTLTLPTPPVPPRAARAAQPTAGAVLRGDVQLDSDQGAAARAQLSWQVNPAVQLQGEVSAGKVTSLNLRAQYGQVQPSGARLSASVEYCSLSAEPWQVRLTRTAPRAQPAPLILNAEQPGTVEVHLGPALLYSGRYAAGRTTIDTASWPPVSGRVTVTMRERTGTRTLSLPVDLRRTRPAPHDVDAALTVQFGADSWQASGTVTASPSPGMTVTLSGAVGRDPGAAVSATWLAADGSQWSAQASLDPQQAQFALARQADTTLKTSVQVTGGQVQRVAVGASGTLSGQVTGQLDLEVERGKPALRGSVQVQDWPAPQTVTTASVAVQEGRVTAGVRLVWTPSPDVRVTAQSGAPHLSASVTGRAENWTVTATAATDRTPLEVRARGPADVTLQVGTRTRVAVSSGVTLDGHLVPSGGPAVLMVHLGVPDLPVTLGDLTLPTGADGRVAFSVVPEQAVTLTVNPDHLPLGWTVRQSQWTVQLGPEDLQTADLTADLGREPLRRLPVPPGTAVQWQGQPLTLMGDGYVLAPDARDGDVLDATVPGGQQLRCTWSSQEELTCAP</sequence>
<dbReference type="Proteomes" id="UP000644548">
    <property type="component" value="Unassembled WGS sequence"/>
</dbReference>